<reference evidence="2 3" key="1">
    <citation type="journal article" date="2018" name="BMC Genomics">
        <title>Comparative genome analyses reveal sequence features reflecting distinct modes of host-adaptation between dicot and monocot powdery mildew.</title>
        <authorList>
            <person name="Wu Y."/>
            <person name="Ma X."/>
            <person name="Pan Z."/>
            <person name="Kale S.D."/>
            <person name="Song Y."/>
            <person name="King H."/>
            <person name="Zhang Q."/>
            <person name="Presley C."/>
            <person name="Deng X."/>
            <person name="Wei C.I."/>
            <person name="Xiao S."/>
        </authorList>
    </citation>
    <scope>NUCLEOTIDE SEQUENCE [LARGE SCALE GENOMIC DNA]</scope>
    <source>
        <strain evidence="2">UMSG3</strain>
    </source>
</reference>
<gene>
    <name evidence="2" type="ORF">GcM3_110026</name>
</gene>
<evidence type="ECO:0000313" key="3">
    <source>
        <dbReference type="Proteomes" id="UP000283383"/>
    </source>
</evidence>
<evidence type="ECO:0000256" key="1">
    <source>
        <dbReference type="SAM" id="MobiDB-lite"/>
    </source>
</evidence>
<feature type="region of interest" description="Disordered" evidence="1">
    <location>
        <begin position="30"/>
        <end position="55"/>
    </location>
</feature>
<keyword evidence="3" id="KW-1185">Reference proteome</keyword>
<proteinExistence type="predicted"/>
<organism evidence="2 3">
    <name type="scientific">Golovinomyces cichoracearum</name>
    <dbReference type="NCBI Taxonomy" id="62708"/>
    <lineage>
        <taxon>Eukaryota</taxon>
        <taxon>Fungi</taxon>
        <taxon>Dikarya</taxon>
        <taxon>Ascomycota</taxon>
        <taxon>Pezizomycotina</taxon>
        <taxon>Leotiomycetes</taxon>
        <taxon>Erysiphales</taxon>
        <taxon>Erysiphaceae</taxon>
        <taxon>Golovinomyces</taxon>
    </lineage>
</organism>
<dbReference type="EMBL" id="MCBQ01011008">
    <property type="protein sequence ID" value="RKF66847.1"/>
    <property type="molecule type" value="Genomic_DNA"/>
</dbReference>
<dbReference type="Proteomes" id="UP000283383">
    <property type="component" value="Unassembled WGS sequence"/>
</dbReference>
<accession>A0A420I970</accession>
<evidence type="ECO:0000313" key="2">
    <source>
        <dbReference type="EMBL" id="RKF66847.1"/>
    </source>
</evidence>
<dbReference type="AlphaFoldDB" id="A0A420I970"/>
<name>A0A420I970_9PEZI</name>
<comment type="caution">
    <text evidence="2">The sequence shown here is derived from an EMBL/GenBank/DDBJ whole genome shotgun (WGS) entry which is preliminary data.</text>
</comment>
<sequence>CSPEAFNILTLASQWKASAAQIQQNSYRISDHPYAPINGSAENPMKKSASNREED</sequence>
<protein>
    <submittedName>
        <fullName evidence="2">Uncharacterized protein</fullName>
    </submittedName>
</protein>
<feature type="non-terminal residue" evidence="2">
    <location>
        <position position="1"/>
    </location>
</feature>